<feature type="domain" description="PafC HTH" evidence="2">
    <location>
        <begin position="11"/>
        <end position="123"/>
    </location>
</feature>
<dbReference type="InterPro" id="IPR051534">
    <property type="entry name" value="CBASS_pafABC_assoc_protein"/>
</dbReference>
<dbReference type="PANTHER" id="PTHR34580:SF1">
    <property type="entry name" value="PROTEIN PAFC"/>
    <property type="match status" value="1"/>
</dbReference>
<dbReference type="EMBL" id="QGUI02000028">
    <property type="protein sequence ID" value="MFO7191410.1"/>
    <property type="molecule type" value="Genomic_DNA"/>
</dbReference>
<comment type="caution">
    <text evidence="5">The sequence shown here is derived from an EMBL/GenBank/DDBJ whole genome shotgun (WGS) entry which is preliminary data.</text>
</comment>
<sequence>MTSSARGVGARLPRLLALVPYLLARPGIRIEDAAADFGVSAKQLRKDLELLWMCGLPGYGPGDLIDLSFEGDTVTVTYDAGMRRPLRLTGGEATALLVALRALAETPGVLDADAVRRAIAKIEAAAGQAQPAGVVVDAGLREARRTAETRRVVQEALNAQRAVRMQYYTASKDRMSERVVDPMRLLVVEGRSYLEAWCRRAEDVRLFRVDRIDEIEVLAEPARPPEDAQPHDVSAGLFAPSPEQPTATLVLAPDARWVAEYYSCEELEELEGGRLRVAMRYGDESWMVRLVLGLGGDAVVEEPAELAGKVRERAAAALELAAAAQLAQ</sequence>
<dbReference type="InterPro" id="IPR028349">
    <property type="entry name" value="PafC-like"/>
</dbReference>
<evidence type="ECO:0000259" key="1">
    <source>
        <dbReference type="Pfam" id="PF13280"/>
    </source>
</evidence>
<evidence type="ECO:0000259" key="2">
    <source>
        <dbReference type="Pfam" id="PF19187"/>
    </source>
</evidence>
<dbReference type="STRING" id="1111738.GCA_000427905_01978"/>
<dbReference type="InterPro" id="IPR057727">
    <property type="entry name" value="WCX_dom"/>
</dbReference>
<dbReference type="PIRSF" id="PIRSF016838">
    <property type="entry name" value="PafC"/>
    <property type="match status" value="1"/>
</dbReference>
<dbReference type="Pfam" id="PF19187">
    <property type="entry name" value="HTH_PafC"/>
    <property type="match status" value="1"/>
</dbReference>
<reference evidence="4" key="1">
    <citation type="submission" date="2018-05" db="EMBL/GenBank/DDBJ databases">
        <authorList>
            <person name="Moura L."/>
            <person name="Setubal J.C."/>
        </authorList>
    </citation>
    <scope>NUCLEOTIDE SEQUENCE</scope>
    <source>
        <strain evidence="4">ZC4RG45</strain>
    </source>
</reference>
<gene>
    <name evidence="4" type="ORF">DIU77_004120</name>
    <name evidence="5" type="ORF">DIU77_07420</name>
</gene>
<reference evidence="4" key="4">
    <citation type="submission" date="2023-08" db="EMBL/GenBank/DDBJ databases">
        <authorList>
            <person name="Guima S.E.S."/>
            <person name="Martins L.F."/>
            <person name="Silva A.M."/>
            <person name="Setubal J.C."/>
        </authorList>
    </citation>
    <scope>NUCLEOTIDE SEQUENCE</scope>
    <source>
        <strain evidence="4">ZC4RG45</strain>
    </source>
</reference>
<evidence type="ECO:0000313" key="5">
    <source>
        <dbReference type="EMBL" id="PZM98661.1"/>
    </source>
</evidence>
<dbReference type="InterPro" id="IPR043839">
    <property type="entry name" value="PafC_HTH"/>
</dbReference>
<dbReference type="Pfam" id="PF13280">
    <property type="entry name" value="WYL"/>
    <property type="match status" value="1"/>
</dbReference>
<dbReference type="EMBL" id="QGUI01000227">
    <property type="protein sequence ID" value="PZM98661.1"/>
    <property type="molecule type" value="Genomic_DNA"/>
</dbReference>
<reference evidence="5" key="2">
    <citation type="submission" date="2018-05" db="EMBL/GenBank/DDBJ databases">
        <authorList>
            <person name="Lanie J.A."/>
            <person name="Ng W.-L."/>
            <person name="Kazmierczak K.M."/>
            <person name="Andrzejewski T.M."/>
            <person name="Davidsen T.M."/>
            <person name="Wayne K.J."/>
            <person name="Tettelin H."/>
            <person name="Glass J.I."/>
            <person name="Rusch D."/>
            <person name="Podicherti R."/>
            <person name="Tsui H.-C.T."/>
            <person name="Winkler M.E."/>
        </authorList>
    </citation>
    <scope>NUCLEOTIDE SEQUENCE</scope>
    <source>
        <strain evidence="5">ZC4RG45</strain>
    </source>
</reference>
<accession>A0A2W4JJK7</accession>
<reference evidence="4 6" key="3">
    <citation type="journal article" date="2021" name="BMC Genomics">
        <title>Genome-resolved metagenome and metatranscriptome analyses of thermophilic composting reveal key bacterial players and their metabolic interactions.</title>
        <authorList>
            <person name="Braga L.P.P."/>
            <person name="Pereira R.V."/>
            <person name="Martins L.F."/>
            <person name="Moura L.M.S."/>
            <person name="Sanchez F.B."/>
            <person name="Patane J.S.L."/>
            <person name="da Silva A.M."/>
            <person name="Setubal J.C."/>
        </authorList>
    </citation>
    <scope>NUCLEOTIDE SEQUENCE [LARGE SCALE GENOMIC DNA]</scope>
    <source>
        <strain evidence="4">ZC4RG45</strain>
    </source>
</reference>
<evidence type="ECO:0000313" key="6">
    <source>
        <dbReference type="Proteomes" id="UP000249324"/>
    </source>
</evidence>
<dbReference type="Pfam" id="PF25583">
    <property type="entry name" value="WCX"/>
    <property type="match status" value="1"/>
</dbReference>
<dbReference type="Proteomes" id="UP000249324">
    <property type="component" value="Unassembled WGS sequence"/>
</dbReference>
<dbReference type="AlphaFoldDB" id="A0A2W4JJK7"/>
<evidence type="ECO:0000259" key="3">
    <source>
        <dbReference type="Pfam" id="PF25583"/>
    </source>
</evidence>
<protein>
    <submittedName>
        <fullName evidence="5">WYL domain-containing protein</fullName>
    </submittedName>
</protein>
<proteinExistence type="predicted"/>
<name>A0A2W4JJK7_9PSEU</name>
<evidence type="ECO:0000313" key="4">
    <source>
        <dbReference type="EMBL" id="MFO7191410.1"/>
    </source>
</evidence>
<organism evidence="5">
    <name type="scientific">Thermocrispum agreste</name>
    <dbReference type="NCBI Taxonomy" id="37925"/>
    <lineage>
        <taxon>Bacteria</taxon>
        <taxon>Bacillati</taxon>
        <taxon>Actinomycetota</taxon>
        <taxon>Actinomycetes</taxon>
        <taxon>Pseudonocardiales</taxon>
        <taxon>Pseudonocardiaceae</taxon>
        <taxon>Thermocrispum</taxon>
    </lineage>
</organism>
<dbReference type="PANTHER" id="PTHR34580">
    <property type="match status" value="1"/>
</dbReference>
<feature type="domain" description="WYL" evidence="1">
    <location>
        <begin position="151"/>
        <end position="217"/>
    </location>
</feature>
<dbReference type="PROSITE" id="PS52050">
    <property type="entry name" value="WYL"/>
    <property type="match status" value="1"/>
</dbReference>
<dbReference type="InterPro" id="IPR026881">
    <property type="entry name" value="WYL_dom"/>
</dbReference>
<feature type="domain" description="WCX" evidence="3">
    <location>
        <begin position="245"/>
        <end position="318"/>
    </location>
</feature>